<dbReference type="STRING" id="1618336.US94_C0005G0013"/>
<accession>A0A0G0K6F9</accession>
<dbReference type="GO" id="GO:0005737">
    <property type="term" value="C:cytoplasm"/>
    <property type="evidence" value="ECO:0007669"/>
    <property type="project" value="UniProtKB-SubCell"/>
</dbReference>
<evidence type="ECO:0000313" key="11">
    <source>
        <dbReference type="EMBL" id="KKQ74417.1"/>
    </source>
</evidence>
<dbReference type="Pfam" id="PF02367">
    <property type="entry name" value="TsaE"/>
    <property type="match status" value="1"/>
</dbReference>
<dbReference type="NCBIfam" id="TIGR00150">
    <property type="entry name" value="T6A_YjeE"/>
    <property type="match status" value="1"/>
</dbReference>
<comment type="similarity">
    <text evidence="2">Belongs to the TsaE family.</text>
</comment>
<dbReference type="PATRIC" id="fig|1618336.3.peg.175"/>
<keyword evidence="9" id="KW-0460">Magnesium</keyword>
<keyword evidence="6" id="KW-0479">Metal-binding</keyword>
<keyword evidence="8" id="KW-0067">ATP-binding</keyword>
<evidence type="ECO:0000256" key="1">
    <source>
        <dbReference type="ARBA" id="ARBA00004496"/>
    </source>
</evidence>
<dbReference type="InterPro" id="IPR027417">
    <property type="entry name" value="P-loop_NTPase"/>
</dbReference>
<keyword evidence="4" id="KW-0963">Cytoplasm</keyword>
<dbReference type="Proteomes" id="UP000034498">
    <property type="component" value="Unassembled WGS sequence"/>
</dbReference>
<keyword evidence="5" id="KW-0819">tRNA processing</keyword>
<dbReference type="GO" id="GO:0002949">
    <property type="term" value="P:tRNA threonylcarbamoyladenosine modification"/>
    <property type="evidence" value="ECO:0007669"/>
    <property type="project" value="InterPro"/>
</dbReference>
<comment type="caution">
    <text evidence="11">The sequence shown here is derived from an EMBL/GenBank/DDBJ whole genome shotgun (WGS) entry which is preliminary data.</text>
</comment>
<evidence type="ECO:0000256" key="3">
    <source>
        <dbReference type="ARBA" id="ARBA00019010"/>
    </source>
</evidence>
<name>A0A0G0K6F9_9BACT</name>
<reference evidence="11 12" key="1">
    <citation type="journal article" date="2015" name="Nature">
        <title>rRNA introns, odd ribosomes, and small enigmatic genomes across a large radiation of phyla.</title>
        <authorList>
            <person name="Brown C.T."/>
            <person name="Hug L.A."/>
            <person name="Thomas B.C."/>
            <person name="Sharon I."/>
            <person name="Castelle C.J."/>
            <person name="Singh A."/>
            <person name="Wilkins M.J."/>
            <person name="Williams K.H."/>
            <person name="Banfield J.F."/>
        </authorList>
    </citation>
    <scope>NUCLEOTIDE SEQUENCE [LARGE SCALE GENOMIC DNA]</scope>
</reference>
<dbReference type="GO" id="GO:0046872">
    <property type="term" value="F:metal ion binding"/>
    <property type="evidence" value="ECO:0007669"/>
    <property type="project" value="UniProtKB-KW"/>
</dbReference>
<evidence type="ECO:0000313" key="12">
    <source>
        <dbReference type="Proteomes" id="UP000034498"/>
    </source>
</evidence>
<dbReference type="Gene3D" id="3.40.50.300">
    <property type="entry name" value="P-loop containing nucleotide triphosphate hydrolases"/>
    <property type="match status" value="1"/>
</dbReference>
<comment type="subcellular location">
    <subcellularLocation>
        <location evidence="1">Cytoplasm</location>
    </subcellularLocation>
</comment>
<dbReference type="PANTHER" id="PTHR33540:SF2">
    <property type="entry name" value="TRNA THREONYLCARBAMOYLADENOSINE BIOSYNTHESIS PROTEIN TSAE"/>
    <property type="match status" value="1"/>
</dbReference>
<keyword evidence="7" id="KW-0547">Nucleotide-binding</keyword>
<evidence type="ECO:0000256" key="2">
    <source>
        <dbReference type="ARBA" id="ARBA00007599"/>
    </source>
</evidence>
<evidence type="ECO:0000256" key="4">
    <source>
        <dbReference type="ARBA" id="ARBA00022490"/>
    </source>
</evidence>
<proteinExistence type="inferred from homology"/>
<gene>
    <name evidence="11" type="ORF">US94_C0005G0013</name>
</gene>
<dbReference type="GO" id="GO:0005524">
    <property type="term" value="F:ATP binding"/>
    <property type="evidence" value="ECO:0007669"/>
    <property type="project" value="UniProtKB-KW"/>
</dbReference>
<evidence type="ECO:0000256" key="8">
    <source>
        <dbReference type="ARBA" id="ARBA00022840"/>
    </source>
</evidence>
<evidence type="ECO:0000256" key="5">
    <source>
        <dbReference type="ARBA" id="ARBA00022694"/>
    </source>
</evidence>
<dbReference type="InterPro" id="IPR003442">
    <property type="entry name" value="T6A_TsaE"/>
</dbReference>
<evidence type="ECO:0000256" key="7">
    <source>
        <dbReference type="ARBA" id="ARBA00022741"/>
    </source>
</evidence>
<dbReference type="SUPFAM" id="SSF52540">
    <property type="entry name" value="P-loop containing nucleoside triphosphate hydrolases"/>
    <property type="match status" value="1"/>
</dbReference>
<evidence type="ECO:0000256" key="6">
    <source>
        <dbReference type="ARBA" id="ARBA00022723"/>
    </source>
</evidence>
<dbReference type="PANTHER" id="PTHR33540">
    <property type="entry name" value="TRNA THREONYLCARBAMOYLADENOSINE BIOSYNTHESIS PROTEIN TSAE"/>
    <property type="match status" value="1"/>
</dbReference>
<evidence type="ECO:0000256" key="9">
    <source>
        <dbReference type="ARBA" id="ARBA00022842"/>
    </source>
</evidence>
<protein>
    <recommendedName>
        <fullName evidence="3">tRNA threonylcarbamoyladenosine biosynthesis protein TsaE</fullName>
    </recommendedName>
    <alternativeName>
        <fullName evidence="10">t(6)A37 threonylcarbamoyladenosine biosynthesis protein TsaE</fullName>
    </alternativeName>
</protein>
<dbReference type="AlphaFoldDB" id="A0A0G0K6F9"/>
<dbReference type="EMBL" id="LBUX01000005">
    <property type="protein sequence ID" value="KKQ74417.1"/>
    <property type="molecule type" value="Genomic_DNA"/>
</dbReference>
<sequence>MTISHSFKETIKLAEKFAKNLKGGVILALTGDLGAGKTTFIKGLAEGLKVNETITSPTFVILKSYPAKIKDKNIEFVHIDAYRTETTEDIKSVAIEDYLRRDDIIIAIEWAEKIKKILPKNTINIKFEFVDEKTRKITINNFIN</sequence>
<organism evidence="11 12">
    <name type="scientific">Berkelbacteria bacterium GW2011_GWB1_38_5</name>
    <dbReference type="NCBI Taxonomy" id="1618336"/>
    <lineage>
        <taxon>Bacteria</taxon>
        <taxon>Candidatus Berkelbacteria</taxon>
    </lineage>
</organism>
<evidence type="ECO:0000256" key="10">
    <source>
        <dbReference type="ARBA" id="ARBA00032441"/>
    </source>
</evidence>